<dbReference type="GO" id="GO:0016301">
    <property type="term" value="F:kinase activity"/>
    <property type="evidence" value="ECO:0007669"/>
    <property type="project" value="UniProtKB-KW"/>
</dbReference>
<sequence>MAIIYEATLSPGKDDMIRRRLDEVPWGPTGDVERLAAFRFDDPAGAVGIEAHIVACGGRTLHVPLTYRGAPLDGVTAVGTMEHSVLGRRWVYAAGDDPVAVAAYLRALRGEHGPADLELHRGDGGVEALPTSVTLSVRGTAPTDGALRLTGDLADPVTGDAELVAEWSAGSAVVAAIDATTP</sequence>
<protein>
    <recommendedName>
        <fullName evidence="5">Maltokinase N-terminal cap domain-containing protein</fullName>
    </recommendedName>
</protein>
<dbReference type="RefSeq" id="WP_183371962.1">
    <property type="nucleotide sequence ID" value="NZ_BAABHL010000126.1"/>
</dbReference>
<dbReference type="Pfam" id="PF18085">
    <property type="entry name" value="Mak_N_cap"/>
    <property type="match status" value="1"/>
</dbReference>
<keyword evidence="7" id="KW-1185">Reference proteome</keyword>
<accession>A0A840F3M1</accession>
<feature type="domain" description="Maltokinase N-terminal cap" evidence="5">
    <location>
        <begin position="31"/>
        <end position="97"/>
    </location>
</feature>
<name>A0A840F3M1_9ACTN</name>
<keyword evidence="3" id="KW-0418">Kinase</keyword>
<gene>
    <name evidence="6" type="ORF">BKA16_003610</name>
</gene>
<comment type="caution">
    <text evidence="6">The sequence shown here is derived from an EMBL/GenBank/DDBJ whole genome shotgun (WGS) entry which is preliminary data.</text>
</comment>
<keyword evidence="4" id="KW-0067">ATP-binding</keyword>
<keyword evidence="1" id="KW-0808">Transferase</keyword>
<evidence type="ECO:0000256" key="1">
    <source>
        <dbReference type="ARBA" id="ARBA00022679"/>
    </source>
</evidence>
<evidence type="ECO:0000256" key="4">
    <source>
        <dbReference type="ARBA" id="ARBA00022840"/>
    </source>
</evidence>
<reference evidence="6 7" key="1">
    <citation type="submission" date="2020-08" db="EMBL/GenBank/DDBJ databases">
        <title>Sequencing the genomes of 1000 actinobacteria strains.</title>
        <authorList>
            <person name="Klenk H.-P."/>
        </authorList>
    </citation>
    <scope>NUCLEOTIDE SEQUENCE [LARGE SCALE GENOMIC DNA]</scope>
    <source>
        <strain evidence="6 7">DSM 45298</strain>
    </source>
</reference>
<evidence type="ECO:0000256" key="3">
    <source>
        <dbReference type="ARBA" id="ARBA00022777"/>
    </source>
</evidence>
<dbReference type="InterPro" id="IPR040999">
    <property type="entry name" value="Mak_N_cap"/>
</dbReference>
<organism evidence="6 7">
    <name type="scientific">Gordonia humi</name>
    <dbReference type="NCBI Taxonomy" id="686429"/>
    <lineage>
        <taxon>Bacteria</taxon>
        <taxon>Bacillati</taxon>
        <taxon>Actinomycetota</taxon>
        <taxon>Actinomycetes</taxon>
        <taxon>Mycobacteriales</taxon>
        <taxon>Gordoniaceae</taxon>
        <taxon>Gordonia</taxon>
    </lineage>
</organism>
<evidence type="ECO:0000256" key="2">
    <source>
        <dbReference type="ARBA" id="ARBA00022741"/>
    </source>
</evidence>
<dbReference type="EMBL" id="JACIFP010000001">
    <property type="protein sequence ID" value="MBB4137058.1"/>
    <property type="molecule type" value="Genomic_DNA"/>
</dbReference>
<dbReference type="AlphaFoldDB" id="A0A840F3M1"/>
<evidence type="ECO:0000259" key="5">
    <source>
        <dbReference type="Pfam" id="PF18085"/>
    </source>
</evidence>
<keyword evidence="2" id="KW-0547">Nucleotide-binding</keyword>
<evidence type="ECO:0000313" key="7">
    <source>
        <dbReference type="Proteomes" id="UP000551501"/>
    </source>
</evidence>
<dbReference type="Proteomes" id="UP000551501">
    <property type="component" value="Unassembled WGS sequence"/>
</dbReference>
<proteinExistence type="predicted"/>
<dbReference type="GO" id="GO:0005524">
    <property type="term" value="F:ATP binding"/>
    <property type="evidence" value="ECO:0007669"/>
    <property type="project" value="UniProtKB-KW"/>
</dbReference>
<evidence type="ECO:0000313" key="6">
    <source>
        <dbReference type="EMBL" id="MBB4137058.1"/>
    </source>
</evidence>